<feature type="region of interest" description="Disordered" evidence="1">
    <location>
        <begin position="1"/>
        <end position="54"/>
    </location>
</feature>
<sequence length="124" mass="12757">MDTLGVSAGSRASSDGRRAPATQVHALRPSSATPGDGQRTGASPRLAMPVPVPHAARGAGWPACAAGTRRHVSGGVPARATLPPTPCRCRCHACLRPLPKVMVAPATPRRAGGRLQPRTGARQY</sequence>
<dbReference type="EMBL" id="CM008049">
    <property type="protein sequence ID" value="PVH48175.1"/>
    <property type="molecule type" value="Genomic_DNA"/>
</dbReference>
<dbReference type="Proteomes" id="UP000243499">
    <property type="component" value="Chromosome 4"/>
</dbReference>
<name>A0A2T8JE44_9POAL</name>
<proteinExistence type="predicted"/>
<evidence type="ECO:0000313" key="2">
    <source>
        <dbReference type="EMBL" id="PVH48175.1"/>
    </source>
</evidence>
<organism evidence="2">
    <name type="scientific">Panicum hallii</name>
    <dbReference type="NCBI Taxonomy" id="206008"/>
    <lineage>
        <taxon>Eukaryota</taxon>
        <taxon>Viridiplantae</taxon>
        <taxon>Streptophyta</taxon>
        <taxon>Embryophyta</taxon>
        <taxon>Tracheophyta</taxon>
        <taxon>Spermatophyta</taxon>
        <taxon>Magnoliopsida</taxon>
        <taxon>Liliopsida</taxon>
        <taxon>Poales</taxon>
        <taxon>Poaceae</taxon>
        <taxon>PACMAD clade</taxon>
        <taxon>Panicoideae</taxon>
        <taxon>Panicodae</taxon>
        <taxon>Paniceae</taxon>
        <taxon>Panicinae</taxon>
        <taxon>Panicum</taxon>
        <taxon>Panicum sect. Panicum</taxon>
    </lineage>
</organism>
<protein>
    <submittedName>
        <fullName evidence="2">Uncharacterized protein</fullName>
    </submittedName>
</protein>
<dbReference type="AlphaFoldDB" id="A0A2T8JE44"/>
<evidence type="ECO:0000256" key="1">
    <source>
        <dbReference type="SAM" id="MobiDB-lite"/>
    </source>
</evidence>
<dbReference type="Gramene" id="PVH48175">
    <property type="protein sequence ID" value="PVH48175"/>
    <property type="gene ID" value="PAHAL_4G268100"/>
</dbReference>
<reference evidence="2" key="1">
    <citation type="submission" date="2018-04" db="EMBL/GenBank/DDBJ databases">
        <title>WGS assembly of Panicum hallii.</title>
        <authorList>
            <person name="Lovell J."/>
            <person name="Jenkins J."/>
            <person name="Lowry D."/>
            <person name="Mamidi S."/>
            <person name="Sreedasyam A."/>
            <person name="Weng X."/>
            <person name="Barry K."/>
            <person name="Bonette J."/>
            <person name="Campitelli B."/>
            <person name="Daum C."/>
            <person name="Gordon S."/>
            <person name="Gould B."/>
            <person name="Lipzen A."/>
            <person name="Macqueen A."/>
            <person name="Palacio-Mejia J."/>
            <person name="Plott C."/>
            <person name="Shakirov E."/>
            <person name="Shu S."/>
            <person name="Yoshinaga Y."/>
            <person name="Zane M."/>
            <person name="Rokhsar D."/>
            <person name="Grimwood J."/>
            <person name="Schmutz J."/>
            <person name="Juenger T."/>
        </authorList>
    </citation>
    <scope>NUCLEOTIDE SEQUENCE [LARGE SCALE GENOMIC DNA]</scope>
    <source>
        <strain evidence="2">FIL2</strain>
    </source>
</reference>
<gene>
    <name evidence="2" type="ORF">PAHAL_4G268100</name>
</gene>
<feature type="compositionally biased region" description="Low complexity" evidence="1">
    <location>
        <begin position="1"/>
        <end position="13"/>
    </location>
</feature>
<accession>A0A2T8JE44</accession>